<feature type="domain" description="SusD-like N-terminal" evidence="7">
    <location>
        <begin position="67"/>
        <end position="226"/>
    </location>
</feature>
<dbReference type="Proteomes" id="UP001221558">
    <property type="component" value="Chromosome"/>
</dbReference>
<dbReference type="InterPro" id="IPR033985">
    <property type="entry name" value="SusD-like_N"/>
</dbReference>
<keyword evidence="3" id="KW-0732">Signal</keyword>
<gene>
    <name evidence="8" type="ORF">PQ465_12805</name>
</gene>
<keyword evidence="9" id="KW-1185">Reference proteome</keyword>
<dbReference type="RefSeq" id="WP_274265914.1">
    <property type="nucleotide sequence ID" value="NZ_CP117880.1"/>
</dbReference>
<evidence type="ECO:0000313" key="9">
    <source>
        <dbReference type="Proteomes" id="UP001221558"/>
    </source>
</evidence>
<organism evidence="8 9">
    <name type="scientific">Sphingobacterium oryzagri</name>
    <dbReference type="NCBI Taxonomy" id="3025669"/>
    <lineage>
        <taxon>Bacteria</taxon>
        <taxon>Pseudomonadati</taxon>
        <taxon>Bacteroidota</taxon>
        <taxon>Sphingobacteriia</taxon>
        <taxon>Sphingobacteriales</taxon>
        <taxon>Sphingobacteriaceae</taxon>
        <taxon>Sphingobacterium</taxon>
    </lineage>
</organism>
<dbReference type="Pfam" id="PF14322">
    <property type="entry name" value="SusD-like_3"/>
    <property type="match status" value="1"/>
</dbReference>
<comment type="subcellular location">
    <subcellularLocation>
        <location evidence="1">Cell outer membrane</location>
    </subcellularLocation>
</comment>
<evidence type="ECO:0000256" key="2">
    <source>
        <dbReference type="ARBA" id="ARBA00006275"/>
    </source>
</evidence>
<feature type="domain" description="RagB/SusD" evidence="6">
    <location>
        <begin position="325"/>
        <end position="463"/>
    </location>
</feature>
<reference evidence="8 9" key="1">
    <citation type="submission" date="2023-02" db="EMBL/GenBank/DDBJ databases">
        <title>Genome sequence of Sphingobacterium sp. KACC 22765.</title>
        <authorList>
            <person name="Kim S."/>
            <person name="Heo J."/>
            <person name="Kwon S.-W."/>
        </authorList>
    </citation>
    <scope>NUCLEOTIDE SEQUENCE [LARGE SCALE GENOMIC DNA]</scope>
    <source>
        <strain evidence="8 9">KACC 22765</strain>
    </source>
</reference>
<dbReference type="PROSITE" id="PS51257">
    <property type="entry name" value="PROKAR_LIPOPROTEIN"/>
    <property type="match status" value="1"/>
</dbReference>
<evidence type="ECO:0000256" key="1">
    <source>
        <dbReference type="ARBA" id="ARBA00004442"/>
    </source>
</evidence>
<dbReference type="Pfam" id="PF07980">
    <property type="entry name" value="SusD_RagB"/>
    <property type="match status" value="1"/>
</dbReference>
<name>A0ABY7WIH2_9SPHI</name>
<proteinExistence type="inferred from homology"/>
<evidence type="ECO:0000259" key="6">
    <source>
        <dbReference type="Pfam" id="PF07980"/>
    </source>
</evidence>
<comment type="similarity">
    <text evidence="2">Belongs to the SusD family.</text>
</comment>
<evidence type="ECO:0000256" key="3">
    <source>
        <dbReference type="ARBA" id="ARBA00022729"/>
    </source>
</evidence>
<dbReference type="CDD" id="cd08977">
    <property type="entry name" value="SusD"/>
    <property type="match status" value="1"/>
</dbReference>
<keyword evidence="4" id="KW-0472">Membrane</keyword>
<dbReference type="EMBL" id="CP117880">
    <property type="protein sequence ID" value="WDF67184.1"/>
    <property type="molecule type" value="Genomic_DNA"/>
</dbReference>
<dbReference type="SUPFAM" id="SSF48452">
    <property type="entry name" value="TPR-like"/>
    <property type="match status" value="1"/>
</dbReference>
<evidence type="ECO:0000256" key="5">
    <source>
        <dbReference type="ARBA" id="ARBA00023237"/>
    </source>
</evidence>
<evidence type="ECO:0000313" key="8">
    <source>
        <dbReference type="EMBL" id="WDF67184.1"/>
    </source>
</evidence>
<keyword evidence="5" id="KW-0998">Cell outer membrane</keyword>
<dbReference type="InterPro" id="IPR011990">
    <property type="entry name" value="TPR-like_helical_dom_sf"/>
</dbReference>
<dbReference type="Gene3D" id="1.25.40.390">
    <property type="match status" value="1"/>
</dbReference>
<sequence>MMMKKYFNSILVLSLGSLMFLFSCERYLAVEPPNNRLSTAAVYADSAAASLALVGVYSNMVGSALGYITMQQSLWSLCADDMNYSGTSVQIRQFLDNSILIDNGNLNTLWGNLYRHIYQVNAVIEGVEASQGIAQGAKQLFLGEAKFIRAFLLFNAVNSWGDIPLITSTDYRVNEAKPRTSATAVYEQIVADLQAAVDGLQDRYVGSERARPNRVTALALLARVELYRRNWERAEELATALIDRTDYRLEANLNAVFLKDSREVIWQLAPSTTIPTNTPASDYVPASFTDAVIPLYLLYPEFYAGFAEQDRRRQDWIAIKPAGPYYVFYKYKDRSMPMATRREYTVLFRLAEQYLIRAEARAQRGNVQAAVNDLNSIRARAQAPRLTTSFTQEQLLQAVERERQQELFNDWGGHRWLDLKRTGRANAVLGALKGPNWQPEDQLWPIPLQQLLTNPFLTQNAGY</sequence>
<dbReference type="InterPro" id="IPR012944">
    <property type="entry name" value="SusD_RagB_dom"/>
</dbReference>
<evidence type="ECO:0000259" key="7">
    <source>
        <dbReference type="Pfam" id="PF14322"/>
    </source>
</evidence>
<accession>A0ABY7WIH2</accession>
<evidence type="ECO:0000256" key="4">
    <source>
        <dbReference type="ARBA" id="ARBA00023136"/>
    </source>
</evidence>
<protein>
    <submittedName>
        <fullName evidence="8">RagB/SusD family nutrient uptake outer membrane protein</fullName>
    </submittedName>
</protein>